<dbReference type="PANTHER" id="PTHR24381:SF393">
    <property type="entry name" value="CHROMATIN-LINKED ADAPTOR FOR MSL PROTEINS, ISOFORM B"/>
    <property type="match status" value="1"/>
</dbReference>
<dbReference type="Gene3D" id="3.30.160.60">
    <property type="entry name" value="Classic Zinc Finger"/>
    <property type="match status" value="2"/>
</dbReference>
<organism evidence="10 11">
    <name type="scientific">Stichopus japonicus</name>
    <name type="common">Sea cucumber</name>
    <dbReference type="NCBI Taxonomy" id="307972"/>
    <lineage>
        <taxon>Eukaryota</taxon>
        <taxon>Metazoa</taxon>
        <taxon>Echinodermata</taxon>
        <taxon>Eleutherozoa</taxon>
        <taxon>Echinozoa</taxon>
        <taxon>Holothuroidea</taxon>
        <taxon>Aspidochirotacea</taxon>
        <taxon>Aspidochirotida</taxon>
        <taxon>Stichopodidae</taxon>
        <taxon>Apostichopus</taxon>
    </lineage>
</organism>
<comment type="caution">
    <text evidence="10">The sequence shown here is derived from an EMBL/GenBank/DDBJ whole genome shotgun (WGS) entry which is preliminary data.</text>
</comment>
<evidence type="ECO:0000256" key="6">
    <source>
        <dbReference type="ARBA" id="ARBA00023242"/>
    </source>
</evidence>
<evidence type="ECO:0000313" key="11">
    <source>
        <dbReference type="Proteomes" id="UP000230750"/>
    </source>
</evidence>
<dbReference type="PANTHER" id="PTHR24381">
    <property type="entry name" value="ZINC FINGER PROTEIN"/>
    <property type="match status" value="1"/>
</dbReference>
<feature type="domain" description="C2H2-type" evidence="9">
    <location>
        <begin position="187"/>
        <end position="214"/>
    </location>
</feature>
<evidence type="ECO:0000256" key="3">
    <source>
        <dbReference type="ARBA" id="ARBA00022737"/>
    </source>
</evidence>
<keyword evidence="3" id="KW-0677">Repeat</keyword>
<dbReference type="AlphaFoldDB" id="A0A2G8L6X7"/>
<evidence type="ECO:0000256" key="2">
    <source>
        <dbReference type="ARBA" id="ARBA00022723"/>
    </source>
</evidence>
<feature type="region of interest" description="Disordered" evidence="8">
    <location>
        <begin position="233"/>
        <end position="268"/>
    </location>
</feature>
<evidence type="ECO:0000256" key="1">
    <source>
        <dbReference type="ARBA" id="ARBA00004123"/>
    </source>
</evidence>
<evidence type="ECO:0000256" key="4">
    <source>
        <dbReference type="ARBA" id="ARBA00022771"/>
    </source>
</evidence>
<keyword evidence="4 7" id="KW-0863">Zinc-finger</keyword>
<proteinExistence type="predicted"/>
<protein>
    <recommendedName>
        <fullName evidence="9">C2H2-type domain-containing protein</fullName>
    </recommendedName>
</protein>
<dbReference type="GO" id="GO:0000981">
    <property type="term" value="F:DNA-binding transcription factor activity, RNA polymerase II-specific"/>
    <property type="evidence" value="ECO:0007669"/>
    <property type="project" value="TreeGrafter"/>
</dbReference>
<dbReference type="InterPro" id="IPR036236">
    <property type="entry name" value="Znf_C2H2_sf"/>
</dbReference>
<dbReference type="Proteomes" id="UP000230750">
    <property type="component" value="Unassembled WGS sequence"/>
</dbReference>
<comment type="subcellular location">
    <subcellularLocation>
        <location evidence="1">Nucleus</location>
    </subcellularLocation>
</comment>
<reference evidence="10 11" key="1">
    <citation type="journal article" date="2017" name="PLoS Biol.">
        <title>The sea cucumber genome provides insights into morphological evolution and visceral regeneration.</title>
        <authorList>
            <person name="Zhang X."/>
            <person name="Sun L."/>
            <person name="Yuan J."/>
            <person name="Sun Y."/>
            <person name="Gao Y."/>
            <person name="Zhang L."/>
            <person name="Li S."/>
            <person name="Dai H."/>
            <person name="Hamel J.F."/>
            <person name="Liu C."/>
            <person name="Yu Y."/>
            <person name="Liu S."/>
            <person name="Lin W."/>
            <person name="Guo K."/>
            <person name="Jin S."/>
            <person name="Xu P."/>
            <person name="Storey K.B."/>
            <person name="Huan P."/>
            <person name="Zhang T."/>
            <person name="Zhou Y."/>
            <person name="Zhang J."/>
            <person name="Lin C."/>
            <person name="Li X."/>
            <person name="Xing L."/>
            <person name="Huo D."/>
            <person name="Sun M."/>
            <person name="Wang L."/>
            <person name="Mercier A."/>
            <person name="Li F."/>
            <person name="Yang H."/>
            <person name="Xiang J."/>
        </authorList>
    </citation>
    <scope>NUCLEOTIDE SEQUENCE [LARGE SCALE GENOMIC DNA]</scope>
    <source>
        <strain evidence="10">Shaxun</strain>
        <tissue evidence="10">Muscle</tissue>
    </source>
</reference>
<keyword evidence="5" id="KW-0862">Zinc</keyword>
<feature type="compositionally biased region" description="Low complexity" evidence="8">
    <location>
        <begin position="308"/>
        <end position="331"/>
    </location>
</feature>
<gene>
    <name evidence="10" type="ORF">BSL78_07091</name>
</gene>
<feature type="domain" description="C2H2-type" evidence="9">
    <location>
        <begin position="99"/>
        <end position="126"/>
    </location>
</feature>
<dbReference type="PROSITE" id="PS50157">
    <property type="entry name" value="ZINC_FINGER_C2H2_2"/>
    <property type="match status" value="4"/>
</dbReference>
<dbReference type="InterPro" id="IPR013087">
    <property type="entry name" value="Znf_C2H2_type"/>
</dbReference>
<feature type="domain" description="C2H2-type" evidence="9">
    <location>
        <begin position="127"/>
        <end position="154"/>
    </location>
</feature>
<keyword evidence="6" id="KW-0539">Nucleus</keyword>
<dbReference type="EMBL" id="MRZV01000192">
    <property type="protein sequence ID" value="PIK55998.1"/>
    <property type="molecule type" value="Genomic_DNA"/>
</dbReference>
<evidence type="ECO:0000256" key="5">
    <source>
        <dbReference type="ARBA" id="ARBA00022833"/>
    </source>
</evidence>
<evidence type="ECO:0000256" key="7">
    <source>
        <dbReference type="PROSITE-ProRule" id="PRU00042"/>
    </source>
</evidence>
<dbReference type="GO" id="GO:0008270">
    <property type="term" value="F:zinc ion binding"/>
    <property type="evidence" value="ECO:0007669"/>
    <property type="project" value="UniProtKB-KW"/>
</dbReference>
<sequence>MDEATDSAPTDLLPRATPSQAYQLTSEMSPIWHAPVVPVGPIMRNNSSYSISNGQSTSTDCSQPSNIYESQSVKCEHCQRVFSSKSTFERHICTKPTSHKCSLCSKTFTRRYNLKIHVEKHYGNFQHKCVVCGSGFTKKSSLSKHILKHSAKQSTKLRGQCDICSKVFTRKYSARVHRSTHMENGLWKCPSCPSLFVNTSNLKLHMRIHSNGEHFPVAEGAAAVDIGTLSSASSQFQENEVAREEHGHHNSQETENGAPHPPLHTGGTVSVTEIIGRVEPDVPLSRNRPEDSIARLTSDPVVLASWQSKQVDSSVSSSSSSSSSNAESIVSLPMEIKRETEGGKELADQRSNYQHNASTGAVEAHNNWQSARGYAGLAGLTRWEGLFKKRRNNVGLGTALRQDVDAMAQIPNGLATSMSTHSANLSLNGSSPHAENTAFINPQILTLSTNSGTNHLPPISQSFGAVETHPSSASQAPLPVLPVQQTDSTQASGISTQLSDETKSSWRCGHCCMSFEDGLMFVVHMGCHRQGNPFTCNMCGHICEDRLAFMLHFVQGQH</sequence>
<dbReference type="GO" id="GO:0000977">
    <property type="term" value="F:RNA polymerase II transcription regulatory region sequence-specific DNA binding"/>
    <property type="evidence" value="ECO:0007669"/>
    <property type="project" value="TreeGrafter"/>
</dbReference>
<feature type="compositionally biased region" description="Basic and acidic residues" evidence="8">
    <location>
        <begin position="240"/>
        <end position="252"/>
    </location>
</feature>
<keyword evidence="11" id="KW-1185">Reference proteome</keyword>
<evidence type="ECO:0000313" key="10">
    <source>
        <dbReference type="EMBL" id="PIK55998.1"/>
    </source>
</evidence>
<feature type="region of interest" description="Disordered" evidence="8">
    <location>
        <begin position="308"/>
        <end position="335"/>
    </location>
</feature>
<evidence type="ECO:0000259" key="9">
    <source>
        <dbReference type="PROSITE" id="PS50157"/>
    </source>
</evidence>
<dbReference type="GO" id="GO:0005634">
    <property type="term" value="C:nucleus"/>
    <property type="evidence" value="ECO:0007669"/>
    <property type="project" value="UniProtKB-SubCell"/>
</dbReference>
<dbReference type="Pfam" id="PF00096">
    <property type="entry name" value="zf-C2H2"/>
    <property type="match status" value="5"/>
</dbReference>
<dbReference type="STRING" id="307972.A0A2G8L6X7"/>
<dbReference type="PROSITE" id="PS00028">
    <property type="entry name" value="ZINC_FINGER_C2H2_1"/>
    <property type="match status" value="6"/>
</dbReference>
<accession>A0A2G8L6X7</accession>
<dbReference type="OrthoDB" id="6077919at2759"/>
<dbReference type="SMART" id="SM00355">
    <property type="entry name" value="ZnF_C2H2"/>
    <property type="match status" value="7"/>
</dbReference>
<keyword evidence="2" id="KW-0479">Metal-binding</keyword>
<evidence type="ECO:0000256" key="8">
    <source>
        <dbReference type="SAM" id="MobiDB-lite"/>
    </source>
</evidence>
<dbReference type="SUPFAM" id="SSF57667">
    <property type="entry name" value="beta-beta-alpha zinc fingers"/>
    <property type="match status" value="4"/>
</dbReference>
<name>A0A2G8L6X7_STIJA</name>
<feature type="domain" description="C2H2-type" evidence="9">
    <location>
        <begin position="159"/>
        <end position="181"/>
    </location>
</feature>